<organism evidence="3 4">
    <name type="scientific">Bacteroides eggerthii</name>
    <dbReference type="NCBI Taxonomy" id="28111"/>
    <lineage>
        <taxon>Bacteria</taxon>
        <taxon>Pseudomonadati</taxon>
        <taxon>Bacteroidota</taxon>
        <taxon>Bacteroidia</taxon>
        <taxon>Bacteroidales</taxon>
        <taxon>Bacteroidaceae</taxon>
        <taxon>Bacteroides</taxon>
    </lineage>
</organism>
<sequence>MESLKWKFLSLALVASMSFLTSCSDDDNNGGNDNGEVETLKGTITSDVTLKAGTTYKLSGEYIVEAGATLNIEAGVKIISVYDDIVDYILIKQGAKINAMGTANAPIVMTSEKEEPGAWGGIHICGKAHTNAEGGKGSSEIGGAVYGGNDDADNSGKLQYVRVEYTGYAFDEEHEANGITFYGVGSGTIVDHCQAYKGSDDGFEFFGGSVNVSNMVVVSCSDDSFDWTEGWNGKGTDLVAYQEPKATLGYDCDCLIEADNNENDNAASPISHPTLKNLILAGNGESKQGIRLRRGTQVHIDNAKVCGKGQPLAIESALTNSALKNGTSLLANMTISAELTTDGDYTNADFIAATGNKVDAALSYASFDAIKAECDWMNGNWVK</sequence>
<feature type="signal peptide" evidence="1">
    <location>
        <begin position="1"/>
        <end position="24"/>
    </location>
</feature>
<dbReference type="Proteomes" id="UP000254424">
    <property type="component" value="Unassembled WGS sequence"/>
</dbReference>
<feature type="chain" id="PRO_5041071895" description="Lipoprotein" evidence="1">
    <location>
        <begin position="25"/>
        <end position="383"/>
    </location>
</feature>
<dbReference type="InterPro" id="IPR011050">
    <property type="entry name" value="Pectin_lyase_fold/virulence"/>
</dbReference>
<dbReference type="OrthoDB" id="1521716at2"/>
<dbReference type="KEGG" id="beg:INE88_02563"/>
<dbReference type="RefSeq" id="WP_004289112.1">
    <property type="nucleotide sequence ID" value="NZ_CABKNQ010000019.1"/>
</dbReference>
<reference evidence="3 4" key="1">
    <citation type="submission" date="2018-06" db="EMBL/GenBank/DDBJ databases">
        <authorList>
            <consortium name="Pathogen Informatics"/>
            <person name="Doyle S."/>
        </authorList>
    </citation>
    <scope>NUCLEOTIDE SEQUENCE [LARGE SCALE GENOMIC DNA]</scope>
    <source>
        <strain evidence="3 4">NCTC11155</strain>
    </source>
</reference>
<accession>A0A380ZAY8</accession>
<dbReference type="STRING" id="483216.BACEGG_00830"/>
<proteinExistence type="predicted"/>
<dbReference type="AlphaFoldDB" id="A0A380ZAY8"/>
<dbReference type="GeneID" id="93069973"/>
<dbReference type="PROSITE" id="PS51257">
    <property type="entry name" value="PROKAR_LIPOPROTEIN"/>
    <property type="match status" value="1"/>
</dbReference>
<dbReference type="EMBL" id="UFSX01000002">
    <property type="protein sequence ID" value="SUV43831.1"/>
    <property type="molecule type" value="Genomic_DNA"/>
</dbReference>
<dbReference type="EMBL" id="CP072227">
    <property type="protein sequence ID" value="QUT45739.1"/>
    <property type="molecule type" value="Genomic_DNA"/>
</dbReference>
<dbReference type="SUPFAM" id="SSF51126">
    <property type="entry name" value="Pectin lyase-like"/>
    <property type="match status" value="1"/>
</dbReference>
<name>A0A380ZAY8_9BACE</name>
<keyword evidence="1" id="KW-0732">Signal</keyword>
<dbReference type="PANTHER" id="PTHR41339">
    <property type="entry name" value="LIPL48"/>
    <property type="match status" value="1"/>
</dbReference>
<dbReference type="Proteomes" id="UP000679226">
    <property type="component" value="Chromosome"/>
</dbReference>
<evidence type="ECO:0000313" key="4">
    <source>
        <dbReference type="Proteomes" id="UP000254424"/>
    </source>
</evidence>
<reference evidence="2" key="2">
    <citation type="journal article" date="2021" name="PLoS Genet.">
        <title>Mobile Type VI secretion system loci of the gut Bacteroidales display extensive intra-ecosystem transfer, multi-species spread and geographical clustering.</title>
        <authorList>
            <person name="Garcia-Bayona L."/>
            <person name="Coyne M.J."/>
            <person name="Comstock L.E."/>
        </authorList>
    </citation>
    <scope>NUCLEOTIDE SEQUENCE</scope>
    <source>
        <strain evidence="2">CL11T00C20</strain>
    </source>
</reference>
<gene>
    <name evidence="2" type="ORF">INE88_02563</name>
    <name evidence="3" type="ORF">NCTC11155_03240</name>
</gene>
<evidence type="ECO:0000256" key="1">
    <source>
        <dbReference type="SAM" id="SignalP"/>
    </source>
</evidence>
<evidence type="ECO:0008006" key="5">
    <source>
        <dbReference type="Google" id="ProtNLM"/>
    </source>
</evidence>
<protein>
    <recommendedName>
        <fullName evidence="5">Lipoprotein</fullName>
    </recommendedName>
</protein>
<dbReference type="PANTHER" id="PTHR41339:SF1">
    <property type="entry name" value="SECRETED PROTEIN"/>
    <property type="match status" value="1"/>
</dbReference>
<evidence type="ECO:0000313" key="3">
    <source>
        <dbReference type="EMBL" id="SUV43831.1"/>
    </source>
</evidence>
<evidence type="ECO:0000313" key="2">
    <source>
        <dbReference type="EMBL" id="QUT45739.1"/>
    </source>
</evidence>